<dbReference type="EMBL" id="CM031835">
    <property type="protein sequence ID" value="KAG6686184.1"/>
    <property type="molecule type" value="Genomic_DNA"/>
</dbReference>
<protein>
    <submittedName>
        <fullName evidence="1">Uncharacterized protein</fullName>
    </submittedName>
</protein>
<comment type="caution">
    <text evidence="1">The sequence shown here is derived from an EMBL/GenBank/DDBJ whole genome shotgun (WGS) entry which is preliminary data.</text>
</comment>
<accession>A0A922IYH5</accession>
<reference evidence="1" key="1">
    <citation type="submission" date="2021-01" db="EMBL/GenBank/DDBJ databases">
        <authorList>
            <person name="Lovell J.T."/>
            <person name="Bentley N."/>
            <person name="Bhattarai G."/>
            <person name="Jenkins J.W."/>
            <person name="Sreedasyam A."/>
            <person name="Alarcon Y."/>
            <person name="Bock C."/>
            <person name="Boston L."/>
            <person name="Carlson J."/>
            <person name="Cervantes K."/>
            <person name="Clermont K."/>
            <person name="Krom N."/>
            <person name="Kubenka K."/>
            <person name="Mamidi S."/>
            <person name="Mattison C."/>
            <person name="Monteros M."/>
            <person name="Pisani C."/>
            <person name="Plott C."/>
            <person name="Rajasekar S."/>
            <person name="Rhein H.S."/>
            <person name="Rohla C."/>
            <person name="Song M."/>
            <person name="Hilaire R.S."/>
            <person name="Shu S."/>
            <person name="Wells L."/>
            <person name="Wang X."/>
            <person name="Webber J."/>
            <person name="Heerema R.J."/>
            <person name="Klein P."/>
            <person name="Conner P."/>
            <person name="Grauke L."/>
            <person name="Grimwood J."/>
            <person name="Schmutz J."/>
            <person name="Randall J.J."/>
        </authorList>
    </citation>
    <scope>NUCLEOTIDE SEQUENCE</scope>
    <source>
        <tissue evidence="1">Leaf</tissue>
    </source>
</reference>
<dbReference type="AlphaFoldDB" id="A0A922IYH5"/>
<dbReference type="Proteomes" id="UP000811246">
    <property type="component" value="Chromosome 11"/>
</dbReference>
<gene>
    <name evidence="1" type="ORF">I3842_11G004600</name>
</gene>
<sequence>MEENYMCEVLSTLLLVAMVLGLLVLGLDLVECAFVIQLNPCTLPQCIVECKKDLWETFLNETCAMQPQGKFCTCLG</sequence>
<organism evidence="1 2">
    <name type="scientific">Carya illinoinensis</name>
    <name type="common">Pecan</name>
    <dbReference type="NCBI Taxonomy" id="32201"/>
    <lineage>
        <taxon>Eukaryota</taxon>
        <taxon>Viridiplantae</taxon>
        <taxon>Streptophyta</taxon>
        <taxon>Embryophyta</taxon>
        <taxon>Tracheophyta</taxon>
        <taxon>Spermatophyta</taxon>
        <taxon>Magnoliopsida</taxon>
        <taxon>eudicotyledons</taxon>
        <taxon>Gunneridae</taxon>
        <taxon>Pentapetalae</taxon>
        <taxon>rosids</taxon>
        <taxon>fabids</taxon>
        <taxon>Fagales</taxon>
        <taxon>Juglandaceae</taxon>
        <taxon>Carya</taxon>
    </lineage>
</organism>
<evidence type="ECO:0000313" key="1">
    <source>
        <dbReference type="EMBL" id="KAG6686184.1"/>
    </source>
</evidence>
<name>A0A922IYH5_CARIL</name>
<evidence type="ECO:0000313" key="2">
    <source>
        <dbReference type="Proteomes" id="UP000811246"/>
    </source>
</evidence>
<proteinExistence type="predicted"/>